<feature type="compositionally biased region" description="Acidic residues" evidence="11">
    <location>
        <begin position="14"/>
        <end position="25"/>
    </location>
</feature>
<keyword evidence="10" id="KW-0393">Immunoglobulin domain</keyword>
<dbReference type="GO" id="GO:0050863">
    <property type="term" value="P:regulation of T cell activation"/>
    <property type="evidence" value="ECO:0007669"/>
    <property type="project" value="UniProtKB-ARBA"/>
</dbReference>
<feature type="domain" description="IRG-type G" evidence="14">
    <location>
        <begin position="461"/>
        <end position="638"/>
    </location>
</feature>
<evidence type="ECO:0000256" key="12">
    <source>
        <dbReference type="SAM" id="Phobius"/>
    </source>
</evidence>
<feature type="compositionally biased region" description="Polar residues" evidence="11">
    <location>
        <begin position="1"/>
        <end position="13"/>
    </location>
</feature>
<evidence type="ECO:0000256" key="10">
    <source>
        <dbReference type="ARBA" id="ARBA00023319"/>
    </source>
</evidence>
<dbReference type="Proteomes" id="UP000827986">
    <property type="component" value="Unassembled WGS sequence"/>
</dbReference>
<evidence type="ECO:0000256" key="4">
    <source>
        <dbReference type="ARBA" id="ARBA00022741"/>
    </source>
</evidence>
<feature type="region of interest" description="Disordered" evidence="11">
    <location>
        <begin position="1"/>
        <end position="40"/>
    </location>
</feature>
<dbReference type="InterPro" id="IPR051515">
    <property type="entry name" value="IRG"/>
</dbReference>
<evidence type="ECO:0000256" key="8">
    <source>
        <dbReference type="ARBA" id="ARBA00023157"/>
    </source>
</evidence>
<dbReference type="GO" id="GO:0016020">
    <property type="term" value="C:membrane"/>
    <property type="evidence" value="ECO:0007669"/>
    <property type="project" value="UniProtKB-SubCell"/>
</dbReference>
<feature type="region of interest" description="Disordered" evidence="11">
    <location>
        <begin position="370"/>
        <end position="459"/>
    </location>
</feature>
<evidence type="ECO:0000313" key="15">
    <source>
        <dbReference type="EMBL" id="KAH1179815.1"/>
    </source>
</evidence>
<evidence type="ECO:0000256" key="9">
    <source>
        <dbReference type="ARBA" id="ARBA00023180"/>
    </source>
</evidence>
<dbReference type="InterPro" id="IPR013783">
    <property type="entry name" value="Ig-like_fold"/>
</dbReference>
<feature type="compositionally biased region" description="Basic and acidic residues" evidence="11">
    <location>
        <begin position="401"/>
        <end position="425"/>
    </location>
</feature>
<evidence type="ECO:0000256" key="7">
    <source>
        <dbReference type="ARBA" id="ARBA00023136"/>
    </source>
</evidence>
<dbReference type="FunFam" id="2.60.40.10:FF:000142">
    <property type="entry name" value="V-set domain-containing T-cell activation inhibitor 1"/>
    <property type="match status" value="2"/>
</dbReference>
<dbReference type="SUPFAM" id="SSF48726">
    <property type="entry name" value="Immunoglobulin"/>
    <property type="match status" value="2"/>
</dbReference>
<gene>
    <name evidence="15" type="ORF">KIL84_005865</name>
</gene>
<evidence type="ECO:0000259" key="13">
    <source>
        <dbReference type="PROSITE" id="PS50835"/>
    </source>
</evidence>
<dbReference type="InterPro" id="IPR027417">
    <property type="entry name" value="P-loop_NTPase"/>
</dbReference>
<dbReference type="InterPro" id="IPR007110">
    <property type="entry name" value="Ig-like_dom"/>
</dbReference>
<dbReference type="PANTHER" id="PTHR32341">
    <property type="entry name" value="INTERFERON-INDUCIBLE GTPASE"/>
    <property type="match status" value="1"/>
</dbReference>
<sequence>MDTSQESRATSGNNEEDTVDKEQEEENGRRASGGSILPESQELFLTPEQSSYSRNSIVVRCDMVRSSVGMSPGWSLHLVALWTLYGVTETQSPGTVQCAEDVILGCTFYYKSTVNLNITWKMQRADGVDLLVHSYYGEMDQLQGQDKAYRGRTQLYPERFAKGNASLKLRSVRIQDEGSYICNVTAELGVWSATTLLTVLREIQEEKTISAQQGRDVIMNCSFRPVSNLQLLNITWKKGPNLLVHSYCSELDALETQDEAYRGRTQLYPERFREGNASLRLRNVRLEDDGVYTCHVKPELCRFSMRMTVTVEKAPENAHSSWLWLLLLCVLIPLIYIILKHHHPSLLQSFRNLQPFRPWEIPKSGVCNTAQHPPDDCLQRPAENENPRSENHGIIQSSSEAGDHERGTLNPREKDCLLEPLRPDGDSANLPEDGGEELGAASGTGDLSDSVSGSQESLSNTGRNIALLGETSCGKSSFINAIRGLQDEDDNAAQTGVIDTTKERKSYQHPKHPNVTIWDMPGITLGKFSLDKDIELSKSDVFLIFSSGNFTTLHANLAREIQRMGKKVYFVRSKVDADLYNNRRNRDFSESRILEQIRNTCIECLEREGLRTPQLFLLSHNEYDQHDFPCLVEELGCA</sequence>
<dbReference type="Gene3D" id="3.40.50.300">
    <property type="entry name" value="P-loop containing nucleotide triphosphate hydrolases"/>
    <property type="match status" value="1"/>
</dbReference>
<evidence type="ECO:0000256" key="2">
    <source>
        <dbReference type="ARBA" id="ARBA00005429"/>
    </source>
</evidence>
<evidence type="ECO:0000256" key="6">
    <source>
        <dbReference type="ARBA" id="ARBA00023134"/>
    </source>
</evidence>
<dbReference type="PROSITE" id="PS50835">
    <property type="entry name" value="IG_LIKE"/>
    <property type="match status" value="2"/>
</dbReference>
<dbReference type="PANTHER" id="PTHR32341:SF10">
    <property type="entry name" value="INTERFERON-INDUCIBLE GTPASE 5"/>
    <property type="match status" value="1"/>
</dbReference>
<feature type="compositionally biased region" description="Polar residues" evidence="11">
    <location>
        <begin position="445"/>
        <end position="459"/>
    </location>
</feature>
<feature type="transmembrane region" description="Helical" evidence="12">
    <location>
        <begin position="322"/>
        <end position="339"/>
    </location>
</feature>
<dbReference type="FunFam" id="3.40.50.300:FF:000541">
    <property type="entry name" value="Immunity related GTPase M"/>
    <property type="match status" value="1"/>
</dbReference>
<comment type="subcellular location">
    <subcellularLocation>
        <location evidence="1">Membrane</location>
    </subcellularLocation>
</comment>
<organism evidence="15 16">
    <name type="scientific">Mauremys mutica</name>
    <name type="common">yellowpond turtle</name>
    <dbReference type="NCBI Taxonomy" id="74926"/>
    <lineage>
        <taxon>Eukaryota</taxon>
        <taxon>Metazoa</taxon>
        <taxon>Chordata</taxon>
        <taxon>Craniata</taxon>
        <taxon>Vertebrata</taxon>
        <taxon>Euteleostomi</taxon>
        <taxon>Archelosauria</taxon>
        <taxon>Testudinata</taxon>
        <taxon>Testudines</taxon>
        <taxon>Cryptodira</taxon>
        <taxon>Durocryptodira</taxon>
        <taxon>Testudinoidea</taxon>
        <taxon>Geoemydidae</taxon>
        <taxon>Geoemydinae</taxon>
        <taxon>Mauremys</taxon>
    </lineage>
</organism>
<name>A0A9D3XIK9_9SAUR</name>
<dbReference type="GO" id="GO:1903037">
    <property type="term" value="P:regulation of leukocyte cell-cell adhesion"/>
    <property type="evidence" value="ECO:0007669"/>
    <property type="project" value="UniProtKB-ARBA"/>
</dbReference>
<dbReference type="InterPro" id="IPR007743">
    <property type="entry name" value="Immunity-related_GTPase-like"/>
</dbReference>
<comment type="caution">
    <text evidence="15">The sequence shown here is derived from an EMBL/GenBank/DDBJ whole genome shotgun (WGS) entry which is preliminary data.</text>
</comment>
<keyword evidence="6" id="KW-0342">GTP-binding</keyword>
<feature type="domain" description="Ig-like" evidence="13">
    <location>
        <begin position="194"/>
        <end position="310"/>
    </location>
</feature>
<dbReference type="GO" id="GO:0005525">
    <property type="term" value="F:GTP binding"/>
    <property type="evidence" value="ECO:0007669"/>
    <property type="project" value="UniProtKB-KW"/>
</dbReference>
<dbReference type="InterPro" id="IPR030385">
    <property type="entry name" value="G_IRG_dom"/>
</dbReference>
<dbReference type="InterPro" id="IPR036179">
    <property type="entry name" value="Ig-like_dom_sf"/>
</dbReference>
<dbReference type="AlphaFoldDB" id="A0A9D3XIK9"/>
<dbReference type="SMART" id="SM00406">
    <property type="entry name" value="IGv"/>
    <property type="match status" value="2"/>
</dbReference>
<dbReference type="PROSITE" id="PS51716">
    <property type="entry name" value="G_IRG"/>
    <property type="match status" value="1"/>
</dbReference>
<keyword evidence="16" id="KW-1185">Reference proteome</keyword>
<comment type="similarity">
    <text evidence="2">Belongs to the TRAFAC class dynamin-like GTPase superfamily. IRG family.</text>
</comment>
<proteinExistence type="inferred from homology"/>
<protein>
    <submittedName>
        <fullName evidence="15">Uncharacterized protein</fullName>
    </submittedName>
</protein>
<keyword evidence="4" id="KW-0547">Nucleotide-binding</keyword>
<evidence type="ECO:0000256" key="1">
    <source>
        <dbReference type="ARBA" id="ARBA00004370"/>
    </source>
</evidence>
<evidence type="ECO:0000256" key="5">
    <source>
        <dbReference type="ARBA" id="ARBA00022801"/>
    </source>
</evidence>
<keyword evidence="5" id="KW-0378">Hydrolase</keyword>
<evidence type="ECO:0000256" key="3">
    <source>
        <dbReference type="ARBA" id="ARBA00022729"/>
    </source>
</evidence>
<evidence type="ECO:0000256" key="11">
    <source>
        <dbReference type="SAM" id="MobiDB-lite"/>
    </source>
</evidence>
<keyword evidence="7 12" id="KW-0472">Membrane</keyword>
<evidence type="ECO:0000313" key="16">
    <source>
        <dbReference type="Proteomes" id="UP000827986"/>
    </source>
</evidence>
<accession>A0A9D3XIK9</accession>
<dbReference type="Pfam" id="PF05049">
    <property type="entry name" value="IIGP"/>
    <property type="match status" value="1"/>
</dbReference>
<dbReference type="InterPro" id="IPR003599">
    <property type="entry name" value="Ig_sub"/>
</dbReference>
<feature type="compositionally biased region" description="Basic and acidic residues" evidence="11">
    <location>
        <begin position="373"/>
        <end position="391"/>
    </location>
</feature>
<keyword evidence="9" id="KW-0325">Glycoprotein</keyword>
<dbReference type="Gene3D" id="2.60.40.10">
    <property type="entry name" value="Immunoglobulins"/>
    <property type="match status" value="2"/>
</dbReference>
<keyword evidence="8" id="KW-1015">Disulfide bond</keyword>
<dbReference type="EMBL" id="JAHDVG010000471">
    <property type="protein sequence ID" value="KAH1179815.1"/>
    <property type="molecule type" value="Genomic_DNA"/>
</dbReference>
<keyword evidence="12" id="KW-1133">Transmembrane helix</keyword>
<feature type="domain" description="Ig-like" evidence="13">
    <location>
        <begin position="72"/>
        <end position="185"/>
    </location>
</feature>
<dbReference type="SMART" id="SM00409">
    <property type="entry name" value="IG"/>
    <property type="match status" value="2"/>
</dbReference>
<dbReference type="SUPFAM" id="SSF52540">
    <property type="entry name" value="P-loop containing nucleoside triphosphate hydrolases"/>
    <property type="match status" value="1"/>
</dbReference>
<dbReference type="Pfam" id="PF07686">
    <property type="entry name" value="V-set"/>
    <property type="match status" value="2"/>
</dbReference>
<dbReference type="GO" id="GO:0016787">
    <property type="term" value="F:hydrolase activity"/>
    <property type="evidence" value="ECO:0007669"/>
    <property type="project" value="UniProtKB-KW"/>
</dbReference>
<keyword evidence="3" id="KW-0732">Signal</keyword>
<keyword evidence="12" id="KW-0812">Transmembrane</keyword>
<evidence type="ECO:0000259" key="14">
    <source>
        <dbReference type="PROSITE" id="PS51716"/>
    </source>
</evidence>
<dbReference type="InterPro" id="IPR013106">
    <property type="entry name" value="Ig_V-set"/>
</dbReference>
<reference evidence="15" key="1">
    <citation type="submission" date="2021-09" db="EMBL/GenBank/DDBJ databases">
        <title>The genome of Mauremys mutica provides insights into the evolution of semi-aquatic lifestyle.</title>
        <authorList>
            <person name="Gong S."/>
            <person name="Gao Y."/>
        </authorList>
    </citation>
    <scope>NUCLEOTIDE SEQUENCE</scope>
    <source>
        <strain evidence="15">MM-2020</strain>
        <tissue evidence="15">Muscle</tissue>
    </source>
</reference>